<keyword evidence="5" id="KW-0028">Amino-acid biosynthesis</keyword>
<accession>A0A238UA27</accession>
<evidence type="ECO:0000256" key="9">
    <source>
        <dbReference type="ARBA" id="ARBA00023136"/>
    </source>
</evidence>
<feature type="transmembrane region" description="Helical" evidence="10">
    <location>
        <begin position="144"/>
        <end position="174"/>
    </location>
</feature>
<keyword evidence="9 10" id="KW-0472">Membrane</keyword>
<feature type="transmembrane region" description="Helical" evidence="10">
    <location>
        <begin position="69"/>
        <end position="90"/>
    </location>
</feature>
<evidence type="ECO:0000256" key="7">
    <source>
        <dbReference type="ARBA" id="ARBA00022989"/>
    </source>
</evidence>
<sequence length="242" mass="27025">MIQSAINAIKAYFNALSIIKKLNLWKYFLIPVVISIVTALIIGSFSYILSDNLGYYFAKLWPWEFGKETFTTIGNFLSGIAIVAVGLILYKHIVLALSSPFMSPVSLKIEQHFYGDKHEHTKSTFSESLARGIRISVRNLGRELLLTLLIIVLGFIPLIGVFSSIALFLVQAYYAGFGNMDYTLERHYKYRDSVKFVSKNKGVAIGNGIVFILFLLIPVIGVILVLPFSVTAATTETMKKIP</sequence>
<evidence type="ECO:0000256" key="1">
    <source>
        <dbReference type="ARBA" id="ARBA00004141"/>
    </source>
</evidence>
<keyword evidence="8" id="KW-0764">Sulfate transport</keyword>
<evidence type="ECO:0000256" key="4">
    <source>
        <dbReference type="ARBA" id="ARBA00022519"/>
    </source>
</evidence>
<evidence type="ECO:0000256" key="10">
    <source>
        <dbReference type="SAM" id="Phobius"/>
    </source>
</evidence>
<evidence type="ECO:0000256" key="3">
    <source>
        <dbReference type="ARBA" id="ARBA00022475"/>
    </source>
</evidence>
<evidence type="ECO:0000256" key="6">
    <source>
        <dbReference type="ARBA" id="ARBA00022692"/>
    </source>
</evidence>
<dbReference type="Proteomes" id="UP000215214">
    <property type="component" value="Chromosome TJEJU"/>
</dbReference>
<feature type="transmembrane region" description="Helical" evidence="10">
    <location>
        <begin position="27"/>
        <end position="49"/>
    </location>
</feature>
<keyword evidence="4" id="KW-0997">Cell inner membrane</keyword>
<keyword evidence="2" id="KW-0813">Transport</keyword>
<dbReference type="PANTHER" id="PTHR37468:SF1">
    <property type="entry name" value="SULFATE TRANSPORTER CYSZ"/>
    <property type="match status" value="1"/>
</dbReference>
<evidence type="ECO:0000256" key="2">
    <source>
        <dbReference type="ARBA" id="ARBA00022448"/>
    </source>
</evidence>
<keyword evidence="6 10" id="KW-0812">Transmembrane</keyword>
<evidence type="ECO:0000256" key="5">
    <source>
        <dbReference type="ARBA" id="ARBA00022605"/>
    </source>
</evidence>
<reference evidence="11 12" key="1">
    <citation type="submission" date="2017-07" db="EMBL/GenBank/DDBJ databases">
        <authorList>
            <person name="Sun Z.S."/>
            <person name="Albrecht U."/>
            <person name="Echele G."/>
            <person name="Lee C.C."/>
        </authorList>
    </citation>
    <scope>NUCLEOTIDE SEQUENCE [LARGE SCALE GENOMIC DNA]</scope>
    <source>
        <strain evidence="12">type strain: KCTC 22618</strain>
    </source>
</reference>
<name>A0A238UA27_9FLAO</name>
<organism evidence="11 12">
    <name type="scientific">Tenacibaculum jejuense</name>
    <dbReference type="NCBI Taxonomy" id="584609"/>
    <lineage>
        <taxon>Bacteria</taxon>
        <taxon>Pseudomonadati</taxon>
        <taxon>Bacteroidota</taxon>
        <taxon>Flavobacteriia</taxon>
        <taxon>Flavobacteriales</taxon>
        <taxon>Flavobacteriaceae</taxon>
        <taxon>Tenacibaculum</taxon>
    </lineage>
</organism>
<evidence type="ECO:0000313" key="12">
    <source>
        <dbReference type="Proteomes" id="UP000215214"/>
    </source>
</evidence>
<dbReference type="GO" id="GO:0009675">
    <property type="term" value="F:high-affinity sulfate:proton symporter activity"/>
    <property type="evidence" value="ECO:0007669"/>
    <property type="project" value="TreeGrafter"/>
</dbReference>
<dbReference type="OrthoDB" id="9787566at2"/>
<feature type="transmembrane region" description="Helical" evidence="10">
    <location>
        <begin position="209"/>
        <end position="230"/>
    </location>
</feature>
<dbReference type="RefSeq" id="WP_095071105.1">
    <property type="nucleotide sequence ID" value="NZ_LT899436.1"/>
</dbReference>
<evidence type="ECO:0000256" key="8">
    <source>
        <dbReference type="ARBA" id="ARBA00023032"/>
    </source>
</evidence>
<dbReference type="PANTHER" id="PTHR37468">
    <property type="entry name" value="SULFATE TRANSPORTER CYSZ"/>
    <property type="match status" value="1"/>
</dbReference>
<evidence type="ECO:0008006" key="13">
    <source>
        <dbReference type="Google" id="ProtNLM"/>
    </source>
</evidence>
<gene>
    <name evidence="11" type="ORF">TJEJU_1688</name>
</gene>
<dbReference type="InterPro" id="IPR050480">
    <property type="entry name" value="CysZ-like"/>
</dbReference>
<dbReference type="AlphaFoldDB" id="A0A238UA27"/>
<dbReference type="GO" id="GO:0000103">
    <property type="term" value="P:sulfate assimilation"/>
    <property type="evidence" value="ECO:0007669"/>
    <property type="project" value="TreeGrafter"/>
</dbReference>
<dbReference type="InterPro" id="IPR059112">
    <property type="entry name" value="CysZ/EI24"/>
</dbReference>
<proteinExistence type="predicted"/>
<protein>
    <recommendedName>
        <fullName evidence="13">Coproporphyrinogen III oxidase</fullName>
    </recommendedName>
</protein>
<dbReference type="Pfam" id="PF07264">
    <property type="entry name" value="EI24"/>
    <property type="match status" value="1"/>
</dbReference>
<dbReference type="EMBL" id="LT899436">
    <property type="protein sequence ID" value="SNR15408.1"/>
    <property type="molecule type" value="Genomic_DNA"/>
</dbReference>
<dbReference type="GO" id="GO:0019344">
    <property type="term" value="P:cysteine biosynthetic process"/>
    <property type="evidence" value="ECO:0007669"/>
    <property type="project" value="TreeGrafter"/>
</dbReference>
<dbReference type="KEGG" id="tje:TJEJU_1688"/>
<dbReference type="GO" id="GO:0005886">
    <property type="term" value="C:plasma membrane"/>
    <property type="evidence" value="ECO:0007669"/>
    <property type="project" value="TreeGrafter"/>
</dbReference>
<evidence type="ECO:0000313" key="11">
    <source>
        <dbReference type="EMBL" id="SNR15408.1"/>
    </source>
</evidence>
<keyword evidence="3" id="KW-1003">Cell membrane</keyword>
<keyword evidence="7 10" id="KW-1133">Transmembrane helix</keyword>
<comment type="subcellular location">
    <subcellularLocation>
        <location evidence="1">Membrane</location>
        <topology evidence="1">Multi-pass membrane protein</topology>
    </subcellularLocation>
</comment>
<keyword evidence="12" id="KW-1185">Reference proteome</keyword>